<dbReference type="AlphaFoldDB" id="A0A024F8V6"/>
<sequence length="159" mass="18117">MSSPTLSWYDVPEDIKAILLCAANAWENTAQSDQYILEALAKAEVNLDVLVTAYRYFFYKSNAWMALQIAQKVIDRVRELEKLPELWSDLKPILLDRREDPSIRLYLNAYGASGLVWAKLGELEKAKEITSRIKEIDGKEFGSATTVFDVLTQPPEEDD</sequence>
<protein>
    <submittedName>
        <fullName evidence="1">ORF159 protein</fullName>
    </submittedName>
</protein>
<evidence type="ECO:0000313" key="1">
    <source>
        <dbReference type="EMBL" id="BAO73229.1"/>
    </source>
</evidence>
<accession>A0A024F8V6</accession>
<proteinExistence type="predicted"/>
<gene>
    <name evidence="1" type="primary">orf159</name>
</gene>
<dbReference type="EMBL" id="AB808482">
    <property type="protein sequence ID" value="BAO73229.1"/>
    <property type="molecule type" value="Genomic_DNA"/>
</dbReference>
<name>A0A024F8V6_LEPBY</name>
<organism evidence="1">
    <name type="scientific">Leptolyngbya boryana</name>
    <name type="common">Plectonema boryanum</name>
    <dbReference type="NCBI Taxonomy" id="1184"/>
    <lineage>
        <taxon>Bacteria</taxon>
        <taxon>Bacillati</taxon>
        <taxon>Cyanobacteriota</taxon>
        <taxon>Cyanophyceae</taxon>
        <taxon>Leptolyngbyales</taxon>
        <taxon>Leptolyngbyaceae</taxon>
        <taxon>Leptolyngbya group</taxon>
        <taxon>Leptolyngbya</taxon>
    </lineage>
</organism>
<reference evidence="1" key="1">
    <citation type="journal article" date="2014" name="Proc. Natl. Acad. Sci. U.S.A.">
        <title>Transcriptional regulators ChlR and CnfR are essential for diazotrophic growth in nonheterocystous cyanobacteria.</title>
        <authorList>
            <person name="Tsujimoto R."/>
            <person name="Kamiya N."/>
            <person name="Fujita Y."/>
        </authorList>
    </citation>
    <scope>NUCLEOTIDE SEQUENCE</scope>
    <source>
        <strain evidence="1">Dg5</strain>
    </source>
</reference>